<dbReference type="EMBL" id="AGNL01046084">
    <property type="protein sequence ID" value="EJK48248.1"/>
    <property type="molecule type" value="Genomic_DNA"/>
</dbReference>
<dbReference type="Gene3D" id="3.40.710.10">
    <property type="entry name" value="DD-peptidase/beta-lactamase superfamily"/>
    <property type="match status" value="1"/>
</dbReference>
<feature type="non-terminal residue" evidence="2">
    <location>
        <position position="411"/>
    </location>
</feature>
<name>K0R4Y0_THAOC</name>
<comment type="caution">
    <text evidence="2">The sequence shown here is derived from an EMBL/GenBank/DDBJ whole genome shotgun (WGS) entry which is preliminary data.</text>
</comment>
<organism evidence="2 3">
    <name type="scientific">Thalassiosira oceanica</name>
    <name type="common">Marine diatom</name>
    <dbReference type="NCBI Taxonomy" id="159749"/>
    <lineage>
        <taxon>Eukaryota</taxon>
        <taxon>Sar</taxon>
        <taxon>Stramenopiles</taxon>
        <taxon>Ochrophyta</taxon>
        <taxon>Bacillariophyta</taxon>
        <taxon>Coscinodiscophyceae</taxon>
        <taxon>Thalassiosirophycidae</taxon>
        <taxon>Thalassiosirales</taxon>
        <taxon>Thalassiosiraceae</taxon>
        <taxon>Thalassiosira</taxon>
    </lineage>
</organism>
<gene>
    <name evidence="2" type="ORF">THAOC_32971</name>
</gene>
<evidence type="ECO:0000313" key="2">
    <source>
        <dbReference type="EMBL" id="EJK48248.1"/>
    </source>
</evidence>
<dbReference type="SUPFAM" id="SSF56601">
    <property type="entry name" value="beta-lactamase/transpeptidase-like"/>
    <property type="match status" value="1"/>
</dbReference>
<accession>K0R4Y0</accession>
<dbReference type="InterPro" id="IPR050789">
    <property type="entry name" value="Diverse_Enzym_Activities"/>
</dbReference>
<dbReference type="Proteomes" id="UP000266841">
    <property type="component" value="Unassembled WGS sequence"/>
</dbReference>
<evidence type="ECO:0000259" key="1">
    <source>
        <dbReference type="Pfam" id="PF00144"/>
    </source>
</evidence>
<proteinExistence type="predicted"/>
<keyword evidence="3" id="KW-1185">Reference proteome</keyword>
<dbReference type="OrthoDB" id="48153at2759"/>
<dbReference type="Pfam" id="PF00144">
    <property type="entry name" value="Beta-lactamase"/>
    <property type="match status" value="1"/>
</dbReference>
<dbReference type="InterPro" id="IPR001466">
    <property type="entry name" value="Beta-lactam-related"/>
</dbReference>
<evidence type="ECO:0000313" key="3">
    <source>
        <dbReference type="Proteomes" id="UP000266841"/>
    </source>
</evidence>
<sequence>MLASAASAAAVVDLSKELEVDEVAVSSSPGAMSVNDYAASDAALRAVMVLEDGKVVANYARDDVGDNEVYPAQSVTKSWTALMVGMLINEGKLSLNSTLGSVFTDEYIWDEAMPDADFRKAITIEEMVSMTSGLQAIVFDSEAFTFVNMDDWDHIEPGLKQTIAMPSIGERGEYSYLGISSILGFVILEVSGLTPRQYLDQNVLPKLGIDSSDIVWLQNPASGMENVFGGLELTPTQMAKFGQLYLQGGKAGPLESSRVVSEEWVDRSWTVSTEEANPALIPQTLHMGITKEQLNEVMPPMDHGFLWYKRSFGEDAWCADGSGGQHICVVPSLGRVVVQQRDLVSDPDAEMIDYLALDSLLGNRVAELATDESLLFKDEKLEVAHLSDKSSAMTMMLGGRVGWHNSPEDAE</sequence>
<dbReference type="PANTHER" id="PTHR43283:SF7">
    <property type="entry name" value="BETA-LACTAMASE-RELATED DOMAIN-CONTAINING PROTEIN"/>
    <property type="match status" value="1"/>
</dbReference>
<dbReference type="InterPro" id="IPR012338">
    <property type="entry name" value="Beta-lactam/transpept-like"/>
</dbReference>
<feature type="domain" description="Beta-lactamase-related" evidence="1">
    <location>
        <begin position="46"/>
        <end position="338"/>
    </location>
</feature>
<reference evidence="2 3" key="1">
    <citation type="journal article" date="2012" name="Genome Biol.">
        <title>Genome and low-iron response of an oceanic diatom adapted to chronic iron limitation.</title>
        <authorList>
            <person name="Lommer M."/>
            <person name="Specht M."/>
            <person name="Roy A.S."/>
            <person name="Kraemer L."/>
            <person name="Andreson R."/>
            <person name="Gutowska M.A."/>
            <person name="Wolf J."/>
            <person name="Bergner S.V."/>
            <person name="Schilhabel M.B."/>
            <person name="Klostermeier U.C."/>
            <person name="Beiko R.G."/>
            <person name="Rosenstiel P."/>
            <person name="Hippler M."/>
            <person name="Laroche J."/>
        </authorList>
    </citation>
    <scope>NUCLEOTIDE SEQUENCE [LARGE SCALE GENOMIC DNA]</scope>
    <source>
        <strain evidence="2 3">CCMP1005</strain>
    </source>
</reference>
<dbReference type="PANTHER" id="PTHR43283">
    <property type="entry name" value="BETA-LACTAMASE-RELATED"/>
    <property type="match status" value="1"/>
</dbReference>
<dbReference type="AlphaFoldDB" id="K0R4Y0"/>
<protein>
    <recommendedName>
        <fullName evidence="1">Beta-lactamase-related domain-containing protein</fullName>
    </recommendedName>
</protein>